<evidence type="ECO:0000313" key="2">
    <source>
        <dbReference type="Proteomes" id="UP000663088"/>
    </source>
</evidence>
<evidence type="ECO:0000313" key="1">
    <source>
        <dbReference type="EMBL" id="QSR86729.1"/>
    </source>
</evidence>
<accession>A0ABX7PVF2</accession>
<name>A0ABX7PVF2_9BACT</name>
<sequence>MSGPSFHKQSRPSPWMAIGYWLKKFFSNREKQIIELVYRSIPDQASRIPNPANDLSFEIGDNEKLPLNG</sequence>
<protein>
    <submittedName>
        <fullName evidence="1">Uncharacterized protein</fullName>
    </submittedName>
</protein>
<gene>
    <name evidence="1" type="ORF">EM20IM_09725</name>
</gene>
<dbReference type="Proteomes" id="UP000663088">
    <property type="component" value="Chromosome"/>
</dbReference>
<dbReference type="RefSeq" id="WP_206846792.1">
    <property type="nucleotide sequence ID" value="NZ_CP065956.1"/>
</dbReference>
<reference evidence="1 2" key="1">
    <citation type="submission" date="2020-12" db="EMBL/GenBank/DDBJ databases">
        <authorList>
            <person name="Awala S.I."/>
            <person name="Gwak J.-H."/>
            <person name="Kim S.-J."/>
            <person name="Rhee S.-K."/>
        </authorList>
    </citation>
    <scope>NUCLEOTIDE SEQUENCE [LARGE SCALE GENOMIC DNA]</scope>
    <source>
        <strain evidence="1 2">IT5</strain>
    </source>
</reference>
<dbReference type="EMBL" id="CP065956">
    <property type="protein sequence ID" value="QSR86729.1"/>
    <property type="molecule type" value="Genomic_DNA"/>
</dbReference>
<organism evidence="1 2">
    <name type="scientific">Candidatus Methylacidiphilum infernorum</name>
    <dbReference type="NCBI Taxonomy" id="511746"/>
    <lineage>
        <taxon>Bacteria</taxon>
        <taxon>Pseudomonadati</taxon>
        <taxon>Verrucomicrobiota</taxon>
        <taxon>Methylacidiphilae</taxon>
        <taxon>Methylacidiphilales</taxon>
        <taxon>Methylacidiphilaceae</taxon>
        <taxon>Methylacidiphilum (ex Ratnadevi et al. 2023)</taxon>
    </lineage>
</organism>
<proteinExistence type="predicted"/>
<keyword evidence="2" id="KW-1185">Reference proteome</keyword>